<dbReference type="AlphaFoldDB" id="A0A7C4L105"/>
<dbReference type="InterPro" id="IPR012340">
    <property type="entry name" value="NA-bd_OB-fold"/>
</dbReference>
<evidence type="ECO:0000256" key="4">
    <source>
        <dbReference type="PROSITE-ProRule" id="PRU01024"/>
    </source>
</evidence>
<dbReference type="SUPFAM" id="SSF53335">
    <property type="entry name" value="S-adenosyl-L-methionine-dependent methyltransferases"/>
    <property type="match status" value="1"/>
</dbReference>
<dbReference type="GO" id="GO:0070041">
    <property type="term" value="F:rRNA (uridine-C5-)-methyltransferase activity"/>
    <property type="evidence" value="ECO:0007669"/>
    <property type="project" value="TreeGrafter"/>
</dbReference>
<evidence type="ECO:0000256" key="3">
    <source>
        <dbReference type="ARBA" id="ARBA00022691"/>
    </source>
</evidence>
<sequence>MAFSPALVEVELLRHTFGGSSMGRLADGRAVFVPYALPGERVLVELTEEKRGFARARLVEVLQAAPQRIQPRCRHFGVCGGCHYQHLAYPLQLQVKGGVLREQLERIAGISQPPVGEIRPSPLEWNYRNTVQFHLDEQGRLGYEESGSNRVVAIQECFLPQAPLDEIWQQLDFESRLGIERVGLRVGADEEVLLTLESSLLELPSFEVDFPLSAVHLSPAGSIVLAGEDWLPMEVNGRIFRVSAGSFFQVNTAQAGAMVQFLQEVLPLDSRTTLLDVYCGVGLFSAFLADQAGRCIGIEQSPTACEDYAFNLDEMENVELYVGAAEHILPALQVSGKITAIVDPPRAGLDRHALDALVALQPRWIAYVSCDPATLARDLKRLVAAGYSLERVTPFDLFPQTYHIESISLLRRVG</sequence>
<protein>
    <submittedName>
        <fullName evidence="7">Class I SAM-dependent RNA methyltransferase</fullName>
    </submittedName>
</protein>
<feature type="domain" description="TRAM" evidence="6">
    <location>
        <begin position="1"/>
        <end position="60"/>
    </location>
</feature>
<dbReference type="PROSITE" id="PS01231">
    <property type="entry name" value="TRMA_2"/>
    <property type="match status" value="1"/>
</dbReference>
<dbReference type="InterPro" id="IPR030390">
    <property type="entry name" value="MeTrfase_TrmA_AS"/>
</dbReference>
<evidence type="ECO:0000259" key="6">
    <source>
        <dbReference type="PROSITE" id="PS50926"/>
    </source>
</evidence>
<dbReference type="GO" id="GO:0070475">
    <property type="term" value="P:rRNA base methylation"/>
    <property type="evidence" value="ECO:0007669"/>
    <property type="project" value="TreeGrafter"/>
</dbReference>
<feature type="active site" evidence="5">
    <location>
        <position position="370"/>
    </location>
</feature>
<dbReference type="InterPro" id="IPR030391">
    <property type="entry name" value="MeTrfase_TrmA_CS"/>
</dbReference>
<dbReference type="EMBL" id="DSXR01000118">
    <property type="protein sequence ID" value="HGS88258.1"/>
    <property type="molecule type" value="Genomic_DNA"/>
</dbReference>
<dbReference type="InterPro" id="IPR002792">
    <property type="entry name" value="TRAM_dom"/>
</dbReference>
<comment type="similarity">
    <text evidence="4">Belongs to the class I-like SAM-binding methyltransferase superfamily. RNA M5U methyltransferase family.</text>
</comment>
<evidence type="ECO:0000256" key="5">
    <source>
        <dbReference type="PROSITE-ProRule" id="PRU10015"/>
    </source>
</evidence>
<dbReference type="PROSITE" id="PS50926">
    <property type="entry name" value="TRAM"/>
    <property type="match status" value="1"/>
</dbReference>
<dbReference type="PROSITE" id="PS51687">
    <property type="entry name" value="SAM_MT_RNA_M5U"/>
    <property type="match status" value="1"/>
</dbReference>
<keyword evidence="1 4" id="KW-0489">Methyltransferase</keyword>
<feature type="binding site" evidence="4">
    <location>
        <position position="249"/>
    </location>
    <ligand>
        <name>S-adenosyl-L-methionine</name>
        <dbReference type="ChEBI" id="CHEBI:59789"/>
    </ligand>
</feature>
<evidence type="ECO:0000313" key="7">
    <source>
        <dbReference type="EMBL" id="HGS88258.1"/>
    </source>
</evidence>
<reference evidence="7" key="1">
    <citation type="journal article" date="2020" name="mSystems">
        <title>Genome- and Community-Level Interaction Insights into Carbon Utilization and Element Cycling Functions of Hydrothermarchaeota in Hydrothermal Sediment.</title>
        <authorList>
            <person name="Zhou Z."/>
            <person name="Liu Y."/>
            <person name="Xu W."/>
            <person name="Pan J."/>
            <person name="Luo Z.H."/>
            <person name="Li M."/>
        </authorList>
    </citation>
    <scope>NUCLEOTIDE SEQUENCE [LARGE SCALE GENOMIC DNA]</scope>
    <source>
        <strain evidence="7">SpSt-556</strain>
    </source>
</reference>
<dbReference type="PANTHER" id="PTHR11061">
    <property type="entry name" value="RNA M5U METHYLTRANSFERASE"/>
    <property type="match status" value="1"/>
</dbReference>
<name>A0A7C4L105_9CHLR</name>
<feature type="binding site" evidence="4">
    <location>
        <position position="278"/>
    </location>
    <ligand>
        <name>S-adenosyl-L-methionine</name>
        <dbReference type="ChEBI" id="CHEBI:59789"/>
    </ligand>
</feature>
<feature type="binding site" evidence="4">
    <location>
        <position position="299"/>
    </location>
    <ligand>
        <name>S-adenosyl-L-methionine</name>
        <dbReference type="ChEBI" id="CHEBI:59789"/>
    </ligand>
</feature>
<keyword evidence="3 4" id="KW-0949">S-adenosyl-L-methionine</keyword>
<dbReference type="CDD" id="cd02440">
    <property type="entry name" value="AdoMet_MTases"/>
    <property type="match status" value="1"/>
</dbReference>
<feature type="active site" description="Nucleophile" evidence="4">
    <location>
        <position position="370"/>
    </location>
</feature>
<dbReference type="Gene3D" id="2.40.50.140">
    <property type="entry name" value="Nucleic acid-binding proteins"/>
    <property type="match status" value="1"/>
</dbReference>
<dbReference type="PROSITE" id="PS01230">
    <property type="entry name" value="TRMA_1"/>
    <property type="match status" value="1"/>
</dbReference>
<evidence type="ECO:0000256" key="1">
    <source>
        <dbReference type="ARBA" id="ARBA00022603"/>
    </source>
</evidence>
<keyword evidence="2 4" id="KW-0808">Transferase</keyword>
<dbReference type="InterPro" id="IPR010280">
    <property type="entry name" value="U5_MeTrfase_fam"/>
</dbReference>
<gene>
    <name evidence="7" type="ORF">ENT17_11675</name>
</gene>
<dbReference type="Gene3D" id="3.40.50.150">
    <property type="entry name" value="Vaccinia Virus protein VP39"/>
    <property type="match status" value="1"/>
</dbReference>
<dbReference type="Pfam" id="PF05958">
    <property type="entry name" value="tRNA_U5-meth_tr"/>
    <property type="match status" value="1"/>
</dbReference>
<dbReference type="SUPFAM" id="SSF50249">
    <property type="entry name" value="Nucleic acid-binding proteins"/>
    <property type="match status" value="1"/>
</dbReference>
<dbReference type="Gene3D" id="2.40.50.1070">
    <property type="match status" value="1"/>
</dbReference>
<proteinExistence type="inferred from homology"/>
<dbReference type="Pfam" id="PF01938">
    <property type="entry name" value="TRAM"/>
    <property type="match status" value="1"/>
</dbReference>
<organism evidence="7">
    <name type="scientific">Bellilinea caldifistulae</name>
    <dbReference type="NCBI Taxonomy" id="360411"/>
    <lineage>
        <taxon>Bacteria</taxon>
        <taxon>Bacillati</taxon>
        <taxon>Chloroflexota</taxon>
        <taxon>Anaerolineae</taxon>
        <taxon>Anaerolineales</taxon>
        <taxon>Anaerolineaceae</taxon>
        <taxon>Bellilinea</taxon>
    </lineage>
</organism>
<evidence type="ECO:0000256" key="2">
    <source>
        <dbReference type="ARBA" id="ARBA00022679"/>
    </source>
</evidence>
<comment type="caution">
    <text evidence="7">The sequence shown here is derived from an EMBL/GenBank/DDBJ whole genome shotgun (WGS) entry which is preliminary data.</text>
</comment>
<dbReference type="PANTHER" id="PTHR11061:SF30">
    <property type="entry name" value="TRNA (URACIL(54)-C(5))-METHYLTRANSFERASE"/>
    <property type="match status" value="1"/>
</dbReference>
<accession>A0A7C4L105</accession>
<feature type="binding site" evidence="4">
    <location>
        <position position="343"/>
    </location>
    <ligand>
        <name>S-adenosyl-L-methionine</name>
        <dbReference type="ChEBI" id="CHEBI:59789"/>
    </ligand>
</feature>
<dbReference type="InterPro" id="IPR029063">
    <property type="entry name" value="SAM-dependent_MTases_sf"/>
</dbReference>